<evidence type="ECO:0000256" key="1">
    <source>
        <dbReference type="SAM" id="Coils"/>
    </source>
</evidence>
<dbReference type="AlphaFoldDB" id="A0A9D1PZ66"/>
<evidence type="ECO:0008006" key="5">
    <source>
        <dbReference type="Google" id="ProtNLM"/>
    </source>
</evidence>
<comment type="caution">
    <text evidence="3">The sequence shown here is derived from an EMBL/GenBank/DDBJ whole genome shotgun (WGS) entry which is preliminary data.</text>
</comment>
<feature type="coiled-coil region" evidence="1">
    <location>
        <begin position="50"/>
        <end position="77"/>
    </location>
</feature>
<gene>
    <name evidence="3" type="ORF">H9892_04025</name>
</gene>
<feature type="transmembrane region" description="Helical" evidence="2">
    <location>
        <begin position="24"/>
        <end position="44"/>
    </location>
</feature>
<reference evidence="3" key="2">
    <citation type="submission" date="2021-04" db="EMBL/GenBank/DDBJ databases">
        <authorList>
            <person name="Gilroy R."/>
        </authorList>
    </citation>
    <scope>NUCLEOTIDE SEQUENCE</scope>
    <source>
        <strain evidence="3">12435</strain>
    </source>
</reference>
<sequence>MRYNEEKRAVAAAKPAMTEKQRKIAVVCTVTGVVLLLIAVIALICNIVSIASLSARRDELENMSAELSAAIAEGEDTLEYMTGDETRLEFFERYAREYLGYVYDGEDSYVPATGDKE</sequence>
<evidence type="ECO:0000256" key="2">
    <source>
        <dbReference type="SAM" id="Phobius"/>
    </source>
</evidence>
<reference evidence="3" key="1">
    <citation type="journal article" date="2021" name="PeerJ">
        <title>Extensive microbial diversity within the chicken gut microbiome revealed by metagenomics and culture.</title>
        <authorList>
            <person name="Gilroy R."/>
            <person name="Ravi A."/>
            <person name="Getino M."/>
            <person name="Pursley I."/>
            <person name="Horton D.L."/>
            <person name="Alikhan N.F."/>
            <person name="Baker D."/>
            <person name="Gharbi K."/>
            <person name="Hall N."/>
            <person name="Watson M."/>
            <person name="Adriaenssens E.M."/>
            <person name="Foster-Nyarko E."/>
            <person name="Jarju S."/>
            <person name="Secka A."/>
            <person name="Antonio M."/>
            <person name="Oren A."/>
            <person name="Chaudhuri R.R."/>
            <person name="La Ragione R."/>
            <person name="Hildebrand F."/>
            <person name="Pallen M.J."/>
        </authorList>
    </citation>
    <scope>NUCLEOTIDE SEQUENCE</scope>
    <source>
        <strain evidence="3">12435</strain>
    </source>
</reference>
<keyword evidence="2" id="KW-1133">Transmembrane helix</keyword>
<protein>
    <recommendedName>
        <fullName evidence="5">Septum formation initiator</fullName>
    </recommendedName>
</protein>
<organism evidence="3 4">
    <name type="scientific">Candidatus Protoclostridium stercorigallinarum</name>
    <dbReference type="NCBI Taxonomy" id="2838741"/>
    <lineage>
        <taxon>Bacteria</taxon>
        <taxon>Bacillati</taxon>
        <taxon>Bacillota</taxon>
        <taxon>Clostridia</taxon>
        <taxon>Candidatus Protoclostridium</taxon>
    </lineage>
</organism>
<dbReference type="EMBL" id="DXHS01000068">
    <property type="protein sequence ID" value="HIW02487.1"/>
    <property type="molecule type" value="Genomic_DNA"/>
</dbReference>
<accession>A0A9D1PZ66</accession>
<keyword evidence="2" id="KW-0812">Transmembrane</keyword>
<proteinExistence type="predicted"/>
<evidence type="ECO:0000313" key="3">
    <source>
        <dbReference type="EMBL" id="HIW02487.1"/>
    </source>
</evidence>
<dbReference type="Proteomes" id="UP000823990">
    <property type="component" value="Unassembled WGS sequence"/>
</dbReference>
<keyword evidence="2" id="KW-0472">Membrane</keyword>
<evidence type="ECO:0000313" key="4">
    <source>
        <dbReference type="Proteomes" id="UP000823990"/>
    </source>
</evidence>
<name>A0A9D1PZ66_9FIRM</name>
<keyword evidence="1" id="KW-0175">Coiled coil</keyword>